<evidence type="ECO:0000256" key="4">
    <source>
        <dbReference type="ARBA" id="ARBA00014130"/>
    </source>
</evidence>
<evidence type="ECO:0000256" key="3">
    <source>
        <dbReference type="ARBA" id="ARBA00005599"/>
    </source>
</evidence>
<evidence type="ECO:0000256" key="8">
    <source>
        <dbReference type="ARBA" id="ARBA00032512"/>
    </source>
</evidence>
<evidence type="ECO:0000256" key="2">
    <source>
        <dbReference type="ARBA" id="ARBA00004555"/>
    </source>
</evidence>
<evidence type="ECO:0000256" key="1">
    <source>
        <dbReference type="ARBA" id="ARBA00004496"/>
    </source>
</evidence>
<dbReference type="GO" id="GO:0005794">
    <property type="term" value="C:Golgi apparatus"/>
    <property type="evidence" value="ECO:0007669"/>
    <property type="project" value="UniProtKB-SubCell"/>
</dbReference>
<feature type="compositionally biased region" description="Polar residues" evidence="10">
    <location>
        <begin position="309"/>
        <end position="337"/>
    </location>
</feature>
<keyword evidence="6" id="KW-0333">Golgi apparatus</keyword>
<evidence type="ECO:0000256" key="5">
    <source>
        <dbReference type="ARBA" id="ARBA00022490"/>
    </source>
</evidence>
<accession>A0A553RJQ8</accession>
<feature type="region of interest" description="Disordered" evidence="10">
    <location>
        <begin position="14"/>
        <end position="113"/>
    </location>
</feature>
<dbReference type="Proteomes" id="UP000316079">
    <property type="component" value="Unassembled WGS sequence"/>
</dbReference>
<keyword evidence="12" id="KW-1185">Reference proteome</keyword>
<evidence type="ECO:0000313" key="11">
    <source>
        <dbReference type="EMBL" id="TRZ02414.1"/>
    </source>
</evidence>
<comment type="similarity">
    <text evidence="3">Belongs to the GORAB family.</text>
</comment>
<keyword evidence="7" id="KW-0175">Coiled coil</keyword>
<keyword evidence="5" id="KW-0963">Cytoplasm</keyword>
<sequence length="337" mass="38239">MAAWAGFSEEELRRLQSNGDLTSQAVTVTLGRGRRPATTNRSRQQLQREKALQLAVKQKQEIHSLPPEQQLTKAPEPPSEHPLASIAQQQDLQVEHEAESTEPNPTSPIESVSTIDIKELNKLEVELREKNRLEQLQWQQRVMEEKNKKRKALLTKTIAEKSKQTQAEAIKLKKIQRELQVLDDSVSNDVGILRKLIEQSSMDYSLAWKRFEKAEAEYVCAKLDLHRKTEVKEQLTEHLCAIIQQNELRKARKLDELMLQLELNAEEVVPSLEEADLEENLQPEHCPAAEIKACTQLDGSSNESKDGSNTEIKSTQNNPECNPSAVSADEMQQSTVK</sequence>
<protein>
    <recommendedName>
        <fullName evidence="4">RAB6-interacting golgin</fullName>
    </recommendedName>
    <alternativeName>
        <fullName evidence="9">N-terminal kinase-like-binding protein 1</fullName>
    </alternativeName>
    <alternativeName>
        <fullName evidence="8">SCY1-like 1-binding protein 1</fullName>
    </alternativeName>
</protein>
<evidence type="ECO:0000313" key="12">
    <source>
        <dbReference type="Proteomes" id="UP000316079"/>
    </source>
</evidence>
<feature type="compositionally biased region" description="Polar residues" evidence="10">
    <location>
        <begin position="15"/>
        <end position="27"/>
    </location>
</feature>
<dbReference type="PANTHER" id="PTHR21470">
    <property type="entry name" value="RAB6-INTERACTING PROTEIN GORAB"/>
    <property type="match status" value="1"/>
</dbReference>
<evidence type="ECO:0000256" key="9">
    <source>
        <dbReference type="ARBA" id="ARBA00033032"/>
    </source>
</evidence>
<reference evidence="11 12" key="1">
    <citation type="journal article" date="2019" name="Sci. Data">
        <title>Hybrid genome assembly and annotation of Danionella translucida.</title>
        <authorList>
            <person name="Kadobianskyi M."/>
            <person name="Schulze L."/>
            <person name="Schuelke M."/>
            <person name="Judkewitz B."/>
        </authorList>
    </citation>
    <scope>NUCLEOTIDE SEQUENCE [LARGE SCALE GENOMIC DNA]</scope>
    <source>
        <strain evidence="11 12">Bolton</strain>
    </source>
</reference>
<organism evidence="11 12">
    <name type="scientific">Danionella cerebrum</name>
    <dbReference type="NCBI Taxonomy" id="2873325"/>
    <lineage>
        <taxon>Eukaryota</taxon>
        <taxon>Metazoa</taxon>
        <taxon>Chordata</taxon>
        <taxon>Craniata</taxon>
        <taxon>Vertebrata</taxon>
        <taxon>Euteleostomi</taxon>
        <taxon>Actinopterygii</taxon>
        <taxon>Neopterygii</taxon>
        <taxon>Teleostei</taxon>
        <taxon>Ostariophysi</taxon>
        <taxon>Cypriniformes</taxon>
        <taxon>Danionidae</taxon>
        <taxon>Danioninae</taxon>
        <taxon>Danionella</taxon>
    </lineage>
</organism>
<evidence type="ECO:0000256" key="10">
    <source>
        <dbReference type="SAM" id="MobiDB-lite"/>
    </source>
</evidence>
<dbReference type="AlphaFoldDB" id="A0A553RJQ8"/>
<proteinExistence type="inferred from homology"/>
<gene>
    <name evidence="11" type="ORF">DNTS_034469</name>
</gene>
<dbReference type="PANTHER" id="PTHR21470:SF2">
    <property type="entry name" value="RAB6-INTERACTING GOLGIN"/>
    <property type="match status" value="1"/>
</dbReference>
<dbReference type="EMBL" id="SRMA01023950">
    <property type="protein sequence ID" value="TRZ02414.1"/>
    <property type="molecule type" value="Genomic_DNA"/>
</dbReference>
<evidence type="ECO:0000256" key="6">
    <source>
        <dbReference type="ARBA" id="ARBA00023034"/>
    </source>
</evidence>
<dbReference type="InterPro" id="IPR007033">
    <property type="entry name" value="GORAB"/>
</dbReference>
<comment type="caution">
    <text evidence="11">The sequence shown here is derived from an EMBL/GenBank/DDBJ whole genome shotgun (WGS) entry which is preliminary data.</text>
</comment>
<dbReference type="OrthoDB" id="9909311at2759"/>
<name>A0A553RJQ8_9TELE</name>
<evidence type="ECO:0000256" key="7">
    <source>
        <dbReference type="ARBA" id="ARBA00023054"/>
    </source>
</evidence>
<feature type="compositionally biased region" description="Polar residues" evidence="10">
    <location>
        <begin position="101"/>
        <end position="113"/>
    </location>
</feature>
<feature type="region of interest" description="Disordered" evidence="10">
    <location>
        <begin position="288"/>
        <end position="337"/>
    </location>
</feature>
<dbReference type="GO" id="GO:1905515">
    <property type="term" value="P:non-motile cilium assembly"/>
    <property type="evidence" value="ECO:0007669"/>
    <property type="project" value="TreeGrafter"/>
</dbReference>
<comment type="subcellular location">
    <subcellularLocation>
        <location evidence="1">Cytoplasm</location>
    </subcellularLocation>
    <subcellularLocation>
        <location evidence="2">Golgi apparatus</location>
    </subcellularLocation>
</comment>